<dbReference type="InterPro" id="IPR036179">
    <property type="entry name" value="Ig-like_dom_sf"/>
</dbReference>
<sequence length="140" mass="15537">MCLPDISISFVNHEGPVIAGKDYELQCLIQNVAPSKTVSVRWYKRNQTISTDTIKTPISNMPKLKINTNKDDDGAQYRCEAELEAKGPQLKPIIDTTKLPSTVPVFRGYSEELICEAEGNPKPIISWSVNVDGDKLTVSE</sequence>
<dbReference type="Gene3D" id="2.60.40.10">
    <property type="entry name" value="Immunoglobulins"/>
    <property type="match status" value="1"/>
</dbReference>
<dbReference type="EMBL" id="JAMKFB020000003">
    <property type="protein sequence ID" value="KAL0197077.1"/>
    <property type="molecule type" value="Genomic_DNA"/>
</dbReference>
<feature type="domain" description="Ig-like" evidence="1">
    <location>
        <begin position="4"/>
        <end position="95"/>
    </location>
</feature>
<feature type="non-terminal residue" evidence="2">
    <location>
        <position position="140"/>
    </location>
</feature>
<dbReference type="InterPro" id="IPR047012">
    <property type="entry name" value="ICAM_VCAM"/>
</dbReference>
<dbReference type="SUPFAM" id="SSF48726">
    <property type="entry name" value="Immunoglobulin"/>
    <property type="match status" value="2"/>
</dbReference>
<gene>
    <name evidence="2" type="ORF">M9458_005617</name>
</gene>
<dbReference type="PANTHER" id="PTHR13771:SF9">
    <property type="entry name" value="INTERCELLULAR ADHESION MOLECULE 5"/>
    <property type="match status" value="1"/>
</dbReference>
<dbReference type="InterPro" id="IPR007110">
    <property type="entry name" value="Ig-like_dom"/>
</dbReference>
<evidence type="ECO:0000313" key="2">
    <source>
        <dbReference type="EMBL" id="KAL0197077.1"/>
    </source>
</evidence>
<organism evidence="2 3">
    <name type="scientific">Cirrhinus mrigala</name>
    <name type="common">Mrigala</name>
    <dbReference type="NCBI Taxonomy" id="683832"/>
    <lineage>
        <taxon>Eukaryota</taxon>
        <taxon>Metazoa</taxon>
        <taxon>Chordata</taxon>
        <taxon>Craniata</taxon>
        <taxon>Vertebrata</taxon>
        <taxon>Euteleostomi</taxon>
        <taxon>Actinopterygii</taxon>
        <taxon>Neopterygii</taxon>
        <taxon>Teleostei</taxon>
        <taxon>Ostariophysi</taxon>
        <taxon>Cypriniformes</taxon>
        <taxon>Cyprinidae</taxon>
        <taxon>Labeoninae</taxon>
        <taxon>Labeonini</taxon>
        <taxon>Cirrhinus</taxon>
    </lineage>
</organism>
<dbReference type="AlphaFoldDB" id="A0ABD0REV8"/>
<dbReference type="PANTHER" id="PTHR13771">
    <property type="entry name" value="INTERCELLULAR ADHESION MOLECULE"/>
    <property type="match status" value="1"/>
</dbReference>
<dbReference type="CDD" id="cd00096">
    <property type="entry name" value="Ig"/>
    <property type="match status" value="1"/>
</dbReference>
<dbReference type="InterPro" id="IPR013098">
    <property type="entry name" value="Ig_I-set"/>
</dbReference>
<protein>
    <recommendedName>
        <fullName evidence="1">Ig-like domain-containing protein</fullName>
    </recommendedName>
</protein>
<keyword evidence="3" id="KW-1185">Reference proteome</keyword>
<dbReference type="Proteomes" id="UP001529510">
    <property type="component" value="Unassembled WGS sequence"/>
</dbReference>
<name>A0ABD0REV8_CIRMR</name>
<evidence type="ECO:0000259" key="1">
    <source>
        <dbReference type="PROSITE" id="PS50835"/>
    </source>
</evidence>
<dbReference type="PROSITE" id="PS50835">
    <property type="entry name" value="IG_LIKE"/>
    <property type="match status" value="1"/>
</dbReference>
<accession>A0ABD0REV8</accession>
<proteinExistence type="predicted"/>
<dbReference type="InterPro" id="IPR013783">
    <property type="entry name" value="Ig-like_fold"/>
</dbReference>
<dbReference type="Pfam" id="PF07679">
    <property type="entry name" value="I-set"/>
    <property type="match status" value="1"/>
</dbReference>
<evidence type="ECO:0000313" key="3">
    <source>
        <dbReference type="Proteomes" id="UP001529510"/>
    </source>
</evidence>
<comment type="caution">
    <text evidence="2">The sequence shown here is derived from an EMBL/GenBank/DDBJ whole genome shotgun (WGS) entry which is preliminary data.</text>
</comment>
<reference evidence="2 3" key="1">
    <citation type="submission" date="2024-05" db="EMBL/GenBank/DDBJ databases">
        <title>Genome sequencing and assembly of Indian major carp, Cirrhinus mrigala (Hamilton, 1822).</title>
        <authorList>
            <person name="Mohindra V."/>
            <person name="Chowdhury L.M."/>
            <person name="Lal K."/>
            <person name="Jena J.K."/>
        </authorList>
    </citation>
    <scope>NUCLEOTIDE SEQUENCE [LARGE SCALE GENOMIC DNA]</scope>
    <source>
        <strain evidence="2">CM1030</strain>
        <tissue evidence="2">Blood</tissue>
    </source>
</reference>